<proteinExistence type="predicted"/>
<evidence type="ECO:0000256" key="1">
    <source>
        <dbReference type="SAM" id="Phobius"/>
    </source>
</evidence>
<keyword evidence="1" id="KW-0812">Transmembrane</keyword>
<accession>A0AAN6D480</accession>
<keyword evidence="1" id="KW-1133">Transmembrane helix</keyword>
<keyword evidence="1" id="KW-0472">Membrane</keyword>
<evidence type="ECO:0000313" key="2">
    <source>
        <dbReference type="EMBL" id="KAG7726129.1"/>
    </source>
</evidence>
<comment type="caution">
    <text evidence="2">The sequence shown here is derived from an EMBL/GenBank/DDBJ whole genome shotgun (WGS) entry which is preliminary data.</text>
</comment>
<protein>
    <submittedName>
        <fullName evidence="2">Uncharacterized protein</fullName>
    </submittedName>
</protein>
<dbReference type="AlphaFoldDB" id="A0AAN6D480"/>
<evidence type="ECO:0000313" key="3">
    <source>
        <dbReference type="Proteomes" id="UP000738402"/>
    </source>
</evidence>
<gene>
    <name evidence="2" type="ORF">KL933_003571</name>
</gene>
<reference evidence="2" key="1">
    <citation type="journal article" date="2021" name="G3 (Bethesda)">
        <title>Genomic diversity, chromosomal rearrangements, and interspecies hybridization in the ogataea polymorpha species complex.</title>
        <authorList>
            <person name="Hanson S.J."/>
            <person name="Cinneide E.O."/>
            <person name="Salzberg L.I."/>
            <person name="Wolfe K.H."/>
            <person name="McGowan J."/>
            <person name="Fitzpatrick D.A."/>
            <person name="Matlin K."/>
        </authorList>
    </citation>
    <scope>NUCLEOTIDE SEQUENCE</scope>
    <source>
        <strain evidence="2">83-405-1</strain>
    </source>
</reference>
<dbReference type="EMBL" id="JAHLUH010000010">
    <property type="protein sequence ID" value="KAG7726129.1"/>
    <property type="molecule type" value="Genomic_DNA"/>
</dbReference>
<organism evidence="2 3">
    <name type="scientific">Ogataea haglerorum</name>
    <dbReference type="NCBI Taxonomy" id="1937702"/>
    <lineage>
        <taxon>Eukaryota</taxon>
        <taxon>Fungi</taxon>
        <taxon>Dikarya</taxon>
        <taxon>Ascomycota</taxon>
        <taxon>Saccharomycotina</taxon>
        <taxon>Pichiomycetes</taxon>
        <taxon>Pichiales</taxon>
        <taxon>Pichiaceae</taxon>
        <taxon>Ogataea</taxon>
    </lineage>
</organism>
<sequence>MAVPPPGYDTVLLREHLYQDLKNKYLVIPPEVHEPGFRPVHEIGLGLFNYYLVDQHSIQGAGIHGIAEVALDFLLLTLVGACFFGIYKVISSWRRRASKPVLLKKQQTEDLEKGVSNDVKLTYAPDLPSLVHSPSTPINSESTSSSVHTTPITSLMEFDNPYKHDYNPELHHSLLMSSLKIQ</sequence>
<name>A0AAN6D480_9ASCO</name>
<dbReference type="Proteomes" id="UP000738402">
    <property type="component" value="Unassembled WGS sequence"/>
</dbReference>
<feature type="transmembrane region" description="Helical" evidence="1">
    <location>
        <begin position="73"/>
        <end position="90"/>
    </location>
</feature>